<proteinExistence type="predicted"/>
<comment type="caution">
    <text evidence="2">The sequence shown here is derived from an EMBL/GenBank/DDBJ whole genome shotgun (WGS) entry which is preliminary data.</text>
</comment>
<name>A0A8K1CSF4_PYTOL</name>
<reference evidence="2" key="1">
    <citation type="submission" date="2019-03" db="EMBL/GenBank/DDBJ databases">
        <title>Long read genome sequence of the mycoparasitic Pythium oligandrum ATCC 38472 isolated from sugarbeet rhizosphere.</title>
        <authorList>
            <person name="Gaulin E."/>
        </authorList>
    </citation>
    <scope>NUCLEOTIDE SEQUENCE</scope>
    <source>
        <strain evidence="2">ATCC 38472_TT</strain>
    </source>
</reference>
<evidence type="ECO:0000313" key="2">
    <source>
        <dbReference type="EMBL" id="TMW67902.1"/>
    </source>
</evidence>
<gene>
    <name evidence="2" type="ORF">Poli38472_007574</name>
</gene>
<accession>A0A8K1CSF4</accession>
<protein>
    <submittedName>
        <fullName evidence="2">Uncharacterized protein</fullName>
    </submittedName>
</protein>
<dbReference type="Proteomes" id="UP000794436">
    <property type="component" value="Unassembled WGS sequence"/>
</dbReference>
<evidence type="ECO:0000313" key="3">
    <source>
        <dbReference type="Proteomes" id="UP000794436"/>
    </source>
</evidence>
<dbReference type="AlphaFoldDB" id="A0A8K1CSF4"/>
<feature type="compositionally biased region" description="Low complexity" evidence="1">
    <location>
        <begin position="38"/>
        <end position="53"/>
    </location>
</feature>
<dbReference type="EMBL" id="SPLM01000003">
    <property type="protein sequence ID" value="TMW67902.1"/>
    <property type="molecule type" value="Genomic_DNA"/>
</dbReference>
<keyword evidence="3" id="KW-1185">Reference proteome</keyword>
<dbReference type="OrthoDB" id="124765at2759"/>
<sequence length="436" mass="49843">MPTIDRMTMSSDSDSDTLAAVLAYIEDFPDSSEVAGPSSSDDTTVTSSRSSTDNGQASNETLTRPRPTRRVSRKDATHNRARYLQRMELVTLRLEEVALRERLERLLLTRRKRASSIEGENARTESMRHGMLTAWKDVTKRQLQRRKASEDENARLKASVLDQRHVISTLKRIIEQQIRRSNHPLVPSRLSSPDWRAVCGDGDPTRRLRIFNELVMDLQQVYSTTDLWVEKNMSRPLVDGQLIESRVIPLSSTRLLIEMVNVRLLPFHFEAFGGAYWNWVIGSQCAVFDFFREEKQVDGRATVFSGKAFSNDPSASHTANLRLRTHIAMQKYADNDQIIFAAASRSESVQVDLEDVPGVQLTERFWNVFRPPEPTTRDACLLLSFGQVELDMESGIHHTARVMNALTEYFQNRMHEHVEHHVSAIEDLFLNPSAQY</sequence>
<feature type="region of interest" description="Disordered" evidence="1">
    <location>
        <begin position="29"/>
        <end position="79"/>
    </location>
</feature>
<organism evidence="2 3">
    <name type="scientific">Pythium oligandrum</name>
    <name type="common">Mycoparasitic fungus</name>
    <dbReference type="NCBI Taxonomy" id="41045"/>
    <lineage>
        <taxon>Eukaryota</taxon>
        <taxon>Sar</taxon>
        <taxon>Stramenopiles</taxon>
        <taxon>Oomycota</taxon>
        <taxon>Peronosporomycetes</taxon>
        <taxon>Pythiales</taxon>
        <taxon>Pythiaceae</taxon>
        <taxon>Pythium</taxon>
    </lineage>
</organism>
<evidence type="ECO:0000256" key="1">
    <source>
        <dbReference type="SAM" id="MobiDB-lite"/>
    </source>
</evidence>